<dbReference type="PANTHER" id="PTHR46390:SF1">
    <property type="entry name" value="MANNOSE-1-PHOSPHATE GUANYLYLTRANSFERASE"/>
    <property type="match status" value="1"/>
</dbReference>
<feature type="domain" description="MannoseP isomerase/GMP-like beta-helix" evidence="4">
    <location>
        <begin position="285"/>
        <end position="335"/>
    </location>
</feature>
<dbReference type="Pfam" id="PF00483">
    <property type="entry name" value="NTP_transferase"/>
    <property type="match status" value="1"/>
</dbReference>
<proteinExistence type="inferred from homology"/>
<dbReference type="Pfam" id="PF07221">
    <property type="entry name" value="GlcNAc_2-epim"/>
    <property type="match status" value="1"/>
</dbReference>
<dbReference type="InterPro" id="IPR051161">
    <property type="entry name" value="Mannose-6P_isomerase_type2"/>
</dbReference>
<comment type="similarity">
    <text evidence="1">Belongs to the N-acylglucosamine 2-epimerase family.</text>
</comment>
<dbReference type="Gene3D" id="1.50.10.10">
    <property type="match status" value="1"/>
</dbReference>
<accession>A0ABW3T4L5</accession>
<evidence type="ECO:0000313" key="5">
    <source>
        <dbReference type="EMBL" id="MFD1192000.1"/>
    </source>
</evidence>
<dbReference type="RefSeq" id="WP_377354227.1">
    <property type="nucleotide sequence ID" value="NZ_JBHTLQ010000040.1"/>
</dbReference>
<dbReference type="SUPFAM" id="SSF159283">
    <property type="entry name" value="Guanosine diphospho-D-mannose pyrophosphorylase/mannose-6-phosphate isomerase linker domain"/>
    <property type="match status" value="1"/>
</dbReference>
<comment type="caution">
    <text evidence="5">The sequence shown here is derived from an EMBL/GenBank/DDBJ whole genome shotgun (WGS) entry which is preliminary data.</text>
</comment>
<evidence type="ECO:0000259" key="3">
    <source>
        <dbReference type="Pfam" id="PF00483"/>
    </source>
</evidence>
<dbReference type="EMBL" id="JBHTLQ010000040">
    <property type="protein sequence ID" value="MFD1192000.1"/>
    <property type="molecule type" value="Genomic_DNA"/>
</dbReference>
<evidence type="ECO:0000256" key="1">
    <source>
        <dbReference type="ARBA" id="ARBA00008558"/>
    </source>
</evidence>
<evidence type="ECO:0000256" key="2">
    <source>
        <dbReference type="ARBA" id="ARBA00023235"/>
    </source>
</evidence>
<reference evidence="6" key="1">
    <citation type="journal article" date="2019" name="Int. J. Syst. Evol. Microbiol.">
        <title>The Global Catalogue of Microorganisms (GCM) 10K type strain sequencing project: providing services to taxonomists for standard genome sequencing and annotation.</title>
        <authorList>
            <consortium name="The Broad Institute Genomics Platform"/>
            <consortium name="The Broad Institute Genome Sequencing Center for Infectious Disease"/>
            <person name="Wu L."/>
            <person name="Ma J."/>
        </authorList>
    </citation>
    <scope>NUCLEOTIDE SEQUENCE [LARGE SCALE GENOMIC DNA]</scope>
    <source>
        <strain evidence="6">CCUG 55074</strain>
    </source>
</reference>
<dbReference type="InterPro" id="IPR029044">
    <property type="entry name" value="Nucleotide-diphossugar_trans"/>
</dbReference>
<dbReference type="Pfam" id="PF22640">
    <property type="entry name" value="ManC_GMP_beta-helix"/>
    <property type="match status" value="1"/>
</dbReference>
<dbReference type="InterPro" id="IPR005835">
    <property type="entry name" value="NTP_transferase_dom"/>
</dbReference>
<keyword evidence="2" id="KW-0413">Isomerase</keyword>
<dbReference type="Gene3D" id="3.90.550.10">
    <property type="entry name" value="Spore Coat Polysaccharide Biosynthesis Protein SpsA, Chain A"/>
    <property type="match status" value="1"/>
</dbReference>
<evidence type="ECO:0000259" key="4">
    <source>
        <dbReference type="Pfam" id="PF22640"/>
    </source>
</evidence>
<name>A0ABW3T4L5_9CAUL</name>
<gene>
    <name evidence="5" type="ORF">ACFQ27_15535</name>
</gene>
<protein>
    <submittedName>
        <fullName evidence="5">AGE family epimerase/isomerase</fullName>
    </submittedName>
</protein>
<dbReference type="InterPro" id="IPR012341">
    <property type="entry name" value="6hp_glycosidase-like_sf"/>
</dbReference>
<sequence length="718" mass="76918">MTVVPVIMCGGSGTRLWPASKPERPKQFVPLTGDLSSFQETVQRVTGLANAVRPLVVAGIAHGAAIRRQLAEIGAEADVLLEPEPRDSAAAMAAAAVWIEAKYPDAVAVVVSADHHVPDAVAFRAAADRAAGGAREGRIVTLGVRPSSPSSAYGYLRPAGGEGVQELVQFVEKPDAATAARYIEQGYLWNSGNFVVAANVLIDELAAHAPAVLEAARAGIAATNAQGVLGDSFRGAPKISIDYAVMERTARASVLPVDFEWSDVGAWDAVLDASSRDLEGNSASGDVILLDSVNTYVRAPAGLRVAAVGVADIAIVSDGEALLVCDLARSQVVKQAAELSKARGPVRRNFADLAEAWAWYERWLKTSALPLWWSVGVDHDRGGFVEALNVEGEPRPAPRRGRVQGRQVYVFTTAGALGWSGPWRKAAVGGLHYALTHFRRADGLFRTLVSPEGAPLDDAATVYDQAFGLLALASLERAGGVEGLDLVREAASILNALQERRSNLAGFVEVGNNPYQSNCHMHLFEAALAWIEAGQESWFGLADELGQMALDRFIDPVGGFVREFFDPNWSPAAGDDGRLVEPGHQFEWAWLLARWSKIANRADARQAAERLFECGRHGVDARGIACNALWDDLTVRDPEARLWPQTEYLKAALILGRSADALAAANGLKLYLETPTAGVWFDKLRPDGTFVDELVPASSFYHVICSLAELRSAASVQP</sequence>
<keyword evidence="6" id="KW-1185">Reference proteome</keyword>
<evidence type="ECO:0000313" key="6">
    <source>
        <dbReference type="Proteomes" id="UP001597216"/>
    </source>
</evidence>
<dbReference type="InterPro" id="IPR008928">
    <property type="entry name" value="6-hairpin_glycosidase_sf"/>
</dbReference>
<dbReference type="CDD" id="cd02509">
    <property type="entry name" value="GDP-M1P_Guanylyltransferase"/>
    <property type="match status" value="1"/>
</dbReference>
<dbReference type="SUPFAM" id="SSF53448">
    <property type="entry name" value="Nucleotide-diphospho-sugar transferases"/>
    <property type="match status" value="1"/>
</dbReference>
<dbReference type="InterPro" id="IPR049577">
    <property type="entry name" value="GMPP_N"/>
</dbReference>
<dbReference type="PANTHER" id="PTHR46390">
    <property type="entry name" value="MANNOSE-1-PHOSPHATE GUANYLYLTRANSFERASE"/>
    <property type="match status" value="1"/>
</dbReference>
<feature type="domain" description="Nucleotidyl transferase" evidence="3">
    <location>
        <begin position="5"/>
        <end position="278"/>
    </location>
</feature>
<dbReference type="Proteomes" id="UP001597216">
    <property type="component" value="Unassembled WGS sequence"/>
</dbReference>
<organism evidence="5 6">
    <name type="scientific">Phenylobacterium conjunctum</name>
    <dbReference type="NCBI Taxonomy" id="1298959"/>
    <lineage>
        <taxon>Bacteria</taxon>
        <taxon>Pseudomonadati</taxon>
        <taxon>Pseudomonadota</taxon>
        <taxon>Alphaproteobacteria</taxon>
        <taxon>Caulobacterales</taxon>
        <taxon>Caulobacteraceae</taxon>
        <taxon>Phenylobacterium</taxon>
    </lineage>
</organism>
<dbReference type="InterPro" id="IPR010819">
    <property type="entry name" value="AGE/CE"/>
</dbReference>
<dbReference type="SUPFAM" id="SSF48208">
    <property type="entry name" value="Six-hairpin glycosidases"/>
    <property type="match status" value="1"/>
</dbReference>
<dbReference type="InterPro" id="IPR054566">
    <property type="entry name" value="ManC/GMP-like_b-helix"/>
</dbReference>